<evidence type="ECO:0000256" key="2">
    <source>
        <dbReference type="ARBA" id="ARBA00023012"/>
    </source>
</evidence>
<dbReference type="PANTHER" id="PTHR48111:SF1">
    <property type="entry name" value="TWO-COMPONENT RESPONSE REGULATOR ORR33"/>
    <property type="match status" value="1"/>
</dbReference>
<evidence type="ECO:0000259" key="7">
    <source>
        <dbReference type="PROSITE" id="PS50110"/>
    </source>
</evidence>
<dbReference type="SUPFAM" id="SSF52172">
    <property type="entry name" value="CheY-like"/>
    <property type="match status" value="1"/>
</dbReference>
<evidence type="ECO:0000256" key="4">
    <source>
        <dbReference type="ARBA" id="ARBA00023125"/>
    </source>
</evidence>
<reference evidence="8" key="2">
    <citation type="submission" date="2023-06" db="EMBL/GenBank/DDBJ databases">
        <authorList>
            <person name="Lucena T."/>
            <person name="Sun Q."/>
        </authorList>
    </citation>
    <scope>NUCLEOTIDE SEQUENCE</scope>
    <source>
        <strain evidence="8">CECT 7703</strain>
    </source>
</reference>
<dbReference type="SMART" id="SM00448">
    <property type="entry name" value="REC"/>
    <property type="match status" value="1"/>
</dbReference>
<dbReference type="InterPro" id="IPR011006">
    <property type="entry name" value="CheY-like_superfamily"/>
</dbReference>
<keyword evidence="1 6" id="KW-0597">Phosphoprotein</keyword>
<comment type="caution">
    <text evidence="8">The sequence shown here is derived from an EMBL/GenBank/DDBJ whole genome shotgun (WGS) entry which is preliminary data.</text>
</comment>
<dbReference type="InterPro" id="IPR003594">
    <property type="entry name" value="HATPase_dom"/>
</dbReference>
<dbReference type="InterPro" id="IPR039420">
    <property type="entry name" value="WalR-like"/>
</dbReference>
<evidence type="ECO:0000256" key="5">
    <source>
        <dbReference type="ARBA" id="ARBA00023163"/>
    </source>
</evidence>
<dbReference type="CDD" id="cd00156">
    <property type="entry name" value="REC"/>
    <property type="match status" value="1"/>
</dbReference>
<dbReference type="Pfam" id="PF00072">
    <property type="entry name" value="Response_reg"/>
    <property type="match status" value="1"/>
</dbReference>
<keyword evidence="5" id="KW-0804">Transcription</keyword>
<evidence type="ECO:0000313" key="9">
    <source>
        <dbReference type="Proteomes" id="UP001180081"/>
    </source>
</evidence>
<keyword evidence="2" id="KW-0902">Two-component regulatory system</keyword>
<keyword evidence="3" id="KW-0805">Transcription regulation</keyword>
<dbReference type="InterPro" id="IPR036890">
    <property type="entry name" value="HATPase_C_sf"/>
</dbReference>
<dbReference type="CDD" id="cd16936">
    <property type="entry name" value="HATPase_RsbW-like"/>
    <property type="match status" value="1"/>
</dbReference>
<dbReference type="Proteomes" id="UP001180081">
    <property type="component" value="Unassembled WGS sequence"/>
</dbReference>
<dbReference type="EMBL" id="JAUFPU010000002">
    <property type="protein sequence ID" value="MDN3575608.1"/>
    <property type="molecule type" value="Genomic_DNA"/>
</dbReference>
<dbReference type="RefSeq" id="WP_290331252.1">
    <property type="nucleotide sequence ID" value="NZ_JAUFPU010000002.1"/>
</dbReference>
<reference evidence="8" key="1">
    <citation type="journal article" date="2014" name="Int. J. Syst. Evol. Microbiol.">
        <title>Complete genome of a new Firmicutes species belonging to the dominant human colonic microbiota ('Ruminococcus bicirculans') reveals two chromosomes and a selective capacity to utilize plant glucans.</title>
        <authorList>
            <consortium name="NISC Comparative Sequencing Program"/>
            <person name="Wegmann U."/>
            <person name="Louis P."/>
            <person name="Goesmann A."/>
            <person name="Henrissat B."/>
            <person name="Duncan S.H."/>
            <person name="Flint H.J."/>
        </authorList>
    </citation>
    <scope>NUCLEOTIDE SEQUENCE</scope>
    <source>
        <strain evidence="8">CECT 7703</strain>
    </source>
</reference>
<sequence length="311" mass="34004">MTGSNKPQPTLLLVDDEPFNLEILAEHLTEAGYAVELASDGEEAWNWLTRAGDSFDAVLLDRMMPGLNGMEVLKRMQAHPQLSGLPVVMQTAVGSPEAVREGMEAGAYYYLTKPFERDMLLAIVAAAVAQHRARRSVKQAAAQPLDGLAMLCEARFQLGTLDEAQRVAALLGKLTPAPERTVLGLTELIVNAIEHGNLGVGYAEKKAMMQSGRWREEIEALQQQPEHVNKRVKIVARRQDGRLLVEIEDEGDGFDWNRFLDFDPARAFDPNGRGISMARAMSFESLAYQGAGNVVIATILLAPPEQVAGGL</sequence>
<proteinExistence type="predicted"/>
<evidence type="ECO:0000256" key="1">
    <source>
        <dbReference type="ARBA" id="ARBA00022553"/>
    </source>
</evidence>
<feature type="modified residue" description="4-aspartylphosphate" evidence="6">
    <location>
        <position position="61"/>
    </location>
</feature>
<keyword evidence="9" id="KW-1185">Reference proteome</keyword>
<dbReference type="Pfam" id="PF13581">
    <property type="entry name" value="HATPase_c_2"/>
    <property type="match status" value="1"/>
</dbReference>
<evidence type="ECO:0000313" key="8">
    <source>
        <dbReference type="EMBL" id="MDN3575608.1"/>
    </source>
</evidence>
<dbReference type="InterPro" id="IPR001789">
    <property type="entry name" value="Sig_transdc_resp-reg_receiver"/>
</dbReference>
<accession>A0ABT8B237</accession>
<dbReference type="PANTHER" id="PTHR48111">
    <property type="entry name" value="REGULATOR OF RPOS"/>
    <property type="match status" value="1"/>
</dbReference>
<protein>
    <submittedName>
        <fullName evidence="8">Response regulator</fullName>
    </submittedName>
</protein>
<gene>
    <name evidence="8" type="ORF">QWZ03_02325</name>
</gene>
<name>A0ABT8B237_9NEIS</name>
<feature type="domain" description="Response regulatory" evidence="7">
    <location>
        <begin position="10"/>
        <end position="128"/>
    </location>
</feature>
<dbReference type="Gene3D" id="3.30.565.10">
    <property type="entry name" value="Histidine kinase-like ATPase, C-terminal domain"/>
    <property type="match status" value="1"/>
</dbReference>
<evidence type="ECO:0000256" key="3">
    <source>
        <dbReference type="ARBA" id="ARBA00023015"/>
    </source>
</evidence>
<dbReference type="SUPFAM" id="SSF55874">
    <property type="entry name" value="ATPase domain of HSP90 chaperone/DNA topoisomerase II/histidine kinase"/>
    <property type="match status" value="1"/>
</dbReference>
<dbReference type="PROSITE" id="PS50110">
    <property type="entry name" value="RESPONSE_REGULATORY"/>
    <property type="match status" value="1"/>
</dbReference>
<organism evidence="8 9">
    <name type="scientific">Chitinimonas viridis</name>
    <dbReference type="NCBI Taxonomy" id="664880"/>
    <lineage>
        <taxon>Bacteria</taxon>
        <taxon>Pseudomonadati</taxon>
        <taxon>Pseudomonadota</taxon>
        <taxon>Betaproteobacteria</taxon>
        <taxon>Neisseriales</taxon>
        <taxon>Chitinibacteraceae</taxon>
        <taxon>Chitinimonas</taxon>
    </lineage>
</organism>
<evidence type="ECO:0000256" key="6">
    <source>
        <dbReference type="PROSITE-ProRule" id="PRU00169"/>
    </source>
</evidence>
<keyword evidence="4" id="KW-0238">DNA-binding</keyword>
<dbReference type="Gene3D" id="3.40.50.2300">
    <property type="match status" value="1"/>
</dbReference>